<feature type="region of interest" description="Disordered" evidence="1">
    <location>
        <begin position="264"/>
        <end position="287"/>
    </location>
</feature>
<dbReference type="EMBL" id="POUC01000268">
    <property type="protein sequence ID" value="PNG18888.1"/>
    <property type="molecule type" value="Genomic_DNA"/>
</dbReference>
<gene>
    <name evidence="2" type="ORF">C1J00_28700</name>
</gene>
<proteinExistence type="predicted"/>
<evidence type="ECO:0000256" key="1">
    <source>
        <dbReference type="SAM" id="MobiDB-lite"/>
    </source>
</evidence>
<dbReference type="OrthoDB" id="4056966at2"/>
<name>A0A2N8TIP5_9ACTN</name>
<dbReference type="RefSeq" id="WP_102911909.1">
    <property type="nucleotide sequence ID" value="NZ_POUC01000268.1"/>
</dbReference>
<dbReference type="Proteomes" id="UP000235943">
    <property type="component" value="Unassembled WGS sequence"/>
</dbReference>
<organism evidence="2 3">
    <name type="scientific">Streptomyces cahuitamycinicus</name>
    <dbReference type="NCBI Taxonomy" id="2070367"/>
    <lineage>
        <taxon>Bacteria</taxon>
        <taxon>Bacillati</taxon>
        <taxon>Actinomycetota</taxon>
        <taxon>Actinomycetes</taxon>
        <taxon>Kitasatosporales</taxon>
        <taxon>Streptomycetaceae</taxon>
        <taxon>Streptomyces</taxon>
    </lineage>
</organism>
<accession>A0A2N8TIP5</accession>
<evidence type="ECO:0000313" key="2">
    <source>
        <dbReference type="EMBL" id="PNG18888.1"/>
    </source>
</evidence>
<comment type="caution">
    <text evidence="2">The sequence shown here is derived from an EMBL/GenBank/DDBJ whole genome shotgun (WGS) entry which is preliminary data.</text>
</comment>
<dbReference type="AlphaFoldDB" id="A0A2N8TIP5"/>
<evidence type="ECO:0000313" key="3">
    <source>
        <dbReference type="Proteomes" id="UP000235943"/>
    </source>
</evidence>
<protein>
    <submittedName>
        <fullName evidence="2">Uncharacterized protein</fullName>
    </submittedName>
</protein>
<reference evidence="2 3" key="1">
    <citation type="submission" date="2018-01" db="EMBL/GenBank/DDBJ databases">
        <title>Draft genome sequence of Streptomyces sp. 13K301.</title>
        <authorList>
            <person name="Sahin N."/>
            <person name="Saygin H."/>
            <person name="Ay H."/>
        </authorList>
    </citation>
    <scope>NUCLEOTIDE SEQUENCE [LARGE SCALE GENOMIC DNA]</scope>
    <source>
        <strain evidence="2 3">13K301</strain>
    </source>
</reference>
<keyword evidence="3" id="KW-1185">Reference proteome</keyword>
<sequence length="287" mass="31909">MIITTSLPTARSLQPPPLRTGVVRIASIDVEWTKNYRIQNGQRPFCYSVAWLDLPAGRTPDLADVPFEWTSVYVEEPGEMDELIRHAAATVAAAAETSRIITGHQFCSDLAVLEANAPTDALPRLQEARAQWKARREADPDETHYVDTRFDAGHLLAGKSRRLVDVCNELGLDVTQPELLKVTMPAWHRRWVEDGQEEGRERVSVLNLRHSLSTAYVAAHSAGLAKWADEGLNVNRAIAEGAKGAWSWLENPIFTNLLEDRSCPSESAALSPSKELRPPAKRRSSTR</sequence>